<dbReference type="InterPro" id="IPR050924">
    <property type="entry name" value="Peroxiredoxin_BCP/PrxQ"/>
</dbReference>
<evidence type="ECO:0000256" key="3">
    <source>
        <dbReference type="ARBA" id="ARBA00022528"/>
    </source>
</evidence>
<evidence type="ECO:0000256" key="9">
    <source>
        <dbReference type="ARBA" id="ARBA00023078"/>
    </source>
</evidence>
<evidence type="ECO:0000256" key="5">
    <source>
        <dbReference type="ARBA" id="ARBA00022640"/>
    </source>
</evidence>
<dbReference type="InterPro" id="IPR000866">
    <property type="entry name" value="AhpC/TSA"/>
</dbReference>
<comment type="similarity">
    <text evidence="13">Belongs to the peroxiredoxin family. BCP/PrxQ subfamily.</text>
</comment>
<comment type="catalytic activity">
    <reaction evidence="16">
        <text>a hydroperoxide + [thioredoxin]-dithiol = an alcohol + [thioredoxin]-disulfide + H2O</text>
        <dbReference type="Rhea" id="RHEA:62620"/>
        <dbReference type="Rhea" id="RHEA-COMP:10698"/>
        <dbReference type="Rhea" id="RHEA-COMP:10700"/>
        <dbReference type="ChEBI" id="CHEBI:15377"/>
        <dbReference type="ChEBI" id="CHEBI:29950"/>
        <dbReference type="ChEBI" id="CHEBI:30879"/>
        <dbReference type="ChEBI" id="CHEBI:35924"/>
        <dbReference type="ChEBI" id="CHEBI:50058"/>
        <dbReference type="EC" id="1.11.1.24"/>
    </reaction>
</comment>
<dbReference type="PANTHER" id="PTHR42801:SF4">
    <property type="entry name" value="AHPC_TSA FAMILY PROTEIN"/>
    <property type="match status" value="1"/>
</dbReference>
<feature type="compositionally biased region" description="Low complexity" evidence="17">
    <location>
        <begin position="30"/>
        <end position="41"/>
    </location>
</feature>
<evidence type="ECO:0000256" key="7">
    <source>
        <dbReference type="ARBA" id="ARBA00022946"/>
    </source>
</evidence>
<evidence type="ECO:0000256" key="17">
    <source>
        <dbReference type="SAM" id="MobiDB-lite"/>
    </source>
</evidence>
<dbReference type="PANTHER" id="PTHR42801">
    <property type="entry name" value="THIOREDOXIN-DEPENDENT PEROXIDE REDUCTASE"/>
    <property type="match status" value="1"/>
</dbReference>
<keyword evidence="8" id="KW-0560">Oxidoreductase</keyword>
<keyword evidence="20" id="KW-1185">Reference proteome</keyword>
<evidence type="ECO:0000256" key="12">
    <source>
        <dbReference type="ARBA" id="ARBA00032824"/>
    </source>
</evidence>
<evidence type="ECO:0000256" key="13">
    <source>
        <dbReference type="ARBA" id="ARBA00038489"/>
    </source>
</evidence>
<organism evidence="19 20">
    <name type="scientific">Linum tenue</name>
    <dbReference type="NCBI Taxonomy" id="586396"/>
    <lineage>
        <taxon>Eukaryota</taxon>
        <taxon>Viridiplantae</taxon>
        <taxon>Streptophyta</taxon>
        <taxon>Embryophyta</taxon>
        <taxon>Tracheophyta</taxon>
        <taxon>Spermatophyta</taxon>
        <taxon>Magnoliopsida</taxon>
        <taxon>eudicotyledons</taxon>
        <taxon>Gunneridae</taxon>
        <taxon>Pentapetalae</taxon>
        <taxon>rosids</taxon>
        <taxon>fabids</taxon>
        <taxon>Malpighiales</taxon>
        <taxon>Linaceae</taxon>
        <taxon>Linum</taxon>
    </lineage>
</organism>
<dbReference type="Proteomes" id="UP001154282">
    <property type="component" value="Unassembled WGS sequence"/>
</dbReference>
<keyword evidence="7" id="KW-0809">Transit peptide</keyword>
<sequence>MASTVSMTTRTQCSIPSLLPSPSKPRTPASQSFSSSSHSQFHGLNFSKPASASAAPVPSSFKTSIVAKVNKGQVPPNFTLKDQDGKAVSLAKYKGKPVVVYFYPADESPSCTKQACAFRDSYEKFKKAGAEVIGISGDDSSSHKSFAKKYRLPFTLLSDEGNKVRKEWGIPSDLFGALPGRQTYVLDKQGVVQLIYNNQFQPEKHIDETLKLLQSL</sequence>
<keyword evidence="3" id="KW-0150">Chloroplast</keyword>
<keyword evidence="9" id="KW-0793">Thylakoid</keyword>
<feature type="compositionally biased region" description="Polar residues" evidence="17">
    <location>
        <begin position="1"/>
        <end position="13"/>
    </location>
</feature>
<comment type="caution">
    <text evidence="19">The sequence shown here is derived from an EMBL/GenBank/DDBJ whole genome shotgun (WGS) entry which is preliminary data.</text>
</comment>
<evidence type="ECO:0000259" key="18">
    <source>
        <dbReference type="PROSITE" id="PS51352"/>
    </source>
</evidence>
<accession>A0AAV0IQP1</accession>
<feature type="domain" description="Thioredoxin" evidence="18">
    <location>
        <begin position="69"/>
        <end position="216"/>
    </location>
</feature>
<gene>
    <name evidence="19" type="ORF">LITE_LOCUS10540</name>
</gene>
<evidence type="ECO:0000313" key="20">
    <source>
        <dbReference type="Proteomes" id="UP001154282"/>
    </source>
</evidence>
<dbReference type="SUPFAM" id="SSF52833">
    <property type="entry name" value="Thioredoxin-like"/>
    <property type="match status" value="1"/>
</dbReference>
<dbReference type="EMBL" id="CAMGYJ010000004">
    <property type="protein sequence ID" value="CAI0399961.1"/>
    <property type="molecule type" value="Genomic_DNA"/>
</dbReference>
<evidence type="ECO:0000256" key="8">
    <source>
        <dbReference type="ARBA" id="ARBA00023002"/>
    </source>
</evidence>
<evidence type="ECO:0000256" key="10">
    <source>
        <dbReference type="ARBA" id="ARBA00023157"/>
    </source>
</evidence>
<evidence type="ECO:0000256" key="1">
    <source>
        <dbReference type="ARBA" id="ARBA00004456"/>
    </source>
</evidence>
<evidence type="ECO:0000256" key="14">
    <source>
        <dbReference type="ARBA" id="ARBA00039701"/>
    </source>
</evidence>
<evidence type="ECO:0000256" key="16">
    <source>
        <dbReference type="ARBA" id="ARBA00049091"/>
    </source>
</evidence>
<dbReference type="InterPro" id="IPR013766">
    <property type="entry name" value="Thioredoxin_domain"/>
</dbReference>
<dbReference type="GO" id="GO:0045454">
    <property type="term" value="P:cell redox homeostasis"/>
    <property type="evidence" value="ECO:0007669"/>
    <property type="project" value="TreeGrafter"/>
</dbReference>
<dbReference type="Pfam" id="PF00578">
    <property type="entry name" value="AhpC-TSA"/>
    <property type="match status" value="1"/>
</dbReference>
<keyword evidence="4" id="KW-0575">Peroxidase</keyword>
<evidence type="ECO:0000256" key="6">
    <source>
        <dbReference type="ARBA" id="ARBA00022862"/>
    </source>
</evidence>
<dbReference type="GO" id="GO:0034599">
    <property type="term" value="P:cellular response to oxidative stress"/>
    <property type="evidence" value="ECO:0007669"/>
    <property type="project" value="TreeGrafter"/>
</dbReference>
<dbReference type="GO" id="GO:0009543">
    <property type="term" value="C:chloroplast thylakoid lumen"/>
    <property type="evidence" value="ECO:0007669"/>
    <property type="project" value="UniProtKB-SubCell"/>
</dbReference>
<evidence type="ECO:0000256" key="4">
    <source>
        <dbReference type="ARBA" id="ARBA00022559"/>
    </source>
</evidence>
<keyword evidence="10" id="KW-1015">Disulfide bond</keyword>
<evidence type="ECO:0000256" key="15">
    <source>
        <dbReference type="ARBA" id="ARBA00042163"/>
    </source>
</evidence>
<keyword evidence="5" id="KW-0934">Plastid</keyword>
<dbReference type="EC" id="1.11.1.24" evidence="2"/>
<feature type="region of interest" description="Disordered" evidence="17">
    <location>
        <begin position="1"/>
        <end position="41"/>
    </location>
</feature>
<keyword evidence="11" id="KW-0676">Redox-active center</keyword>
<dbReference type="Gene3D" id="3.40.30.10">
    <property type="entry name" value="Glutaredoxin"/>
    <property type="match status" value="1"/>
</dbReference>
<name>A0AAV0IQP1_9ROSI</name>
<dbReference type="CDD" id="cd03017">
    <property type="entry name" value="PRX_BCP"/>
    <property type="match status" value="1"/>
</dbReference>
<evidence type="ECO:0000313" key="19">
    <source>
        <dbReference type="EMBL" id="CAI0399961.1"/>
    </source>
</evidence>
<proteinExistence type="inferred from homology"/>
<dbReference type="AlphaFoldDB" id="A0AAV0IQP1"/>
<dbReference type="FunFam" id="3.40.30.10:FF:000122">
    <property type="entry name" value="Peroxiredoxin Q chloroplastic"/>
    <property type="match status" value="1"/>
</dbReference>
<dbReference type="GO" id="GO:0009535">
    <property type="term" value="C:chloroplast thylakoid membrane"/>
    <property type="evidence" value="ECO:0007669"/>
    <property type="project" value="TreeGrafter"/>
</dbReference>
<evidence type="ECO:0000256" key="2">
    <source>
        <dbReference type="ARBA" id="ARBA00013017"/>
    </source>
</evidence>
<comment type="subcellular location">
    <subcellularLocation>
        <location evidence="1">Plastid</location>
        <location evidence="1">Chloroplast thylakoid lumen</location>
    </subcellularLocation>
</comment>
<dbReference type="PROSITE" id="PS51352">
    <property type="entry name" value="THIOREDOXIN_2"/>
    <property type="match status" value="1"/>
</dbReference>
<keyword evidence="6" id="KW-0049">Antioxidant</keyword>
<protein>
    <recommendedName>
        <fullName evidence="14">Peroxiredoxin Q, chloroplastic</fullName>
        <ecNumber evidence="2">1.11.1.24</ecNumber>
    </recommendedName>
    <alternativeName>
        <fullName evidence="12">Thioredoxin peroxidase</fullName>
    </alternativeName>
    <alternativeName>
        <fullName evidence="15">Thioredoxin-dependent peroxiredoxin Q</fullName>
    </alternativeName>
</protein>
<reference evidence="19" key="1">
    <citation type="submission" date="2022-08" db="EMBL/GenBank/DDBJ databases">
        <authorList>
            <person name="Gutierrez-Valencia J."/>
        </authorList>
    </citation>
    <scope>NUCLEOTIDE SEQUENCE</scope>
</reference>
<evidence type="ECO:0000256" key="11">
    <source>
        <dbReference type="ARBA" id="ARBA00023284"/>
    </source>
</evidence>
<dbReference type="GO" id="GO:0008379">
    <property type="term" value="F:thioredoxin peroxidase activity"/>
    <property type="evidence" value="ECO:0007669"/>
    <property type="project" value="TreeGrafter"/>
</dbReference>
<dbReference type="InterPro" id="IPR036249">
    <property type="entry name" value="Thioredoxin-like_sf"/>
</dbReference>